<evidence type="ECO:0000256" key="1">
    <source>
        <dbReference type="SAM" id="MobiDB-lite"/>
    </source>
</evidence>
<evidence type="ECO:0000313" key="2">
    <source>
        <dbReference type="EMBL" id="KAF0852973.1"/>
    </source>
</evidence>
<feature type="region of interest" description="Disordered" evidence="1">
    <location>
        <begin position="1"/>
        <end position="26"/>
    </location>
</feature>
<proteinExistence type="predicted"/>
<protein>
    <submittedName>
        <fullName evidence="2">Type II secretion system (T2SS)-associated protein Gcp8</fullName>
    </submittedName>
</protein>
<accession>A0A8K0F2H3</accession>
<feature type="region of interest" description="Disordered" evidence="1">
    <location>
        <begin position="69"/>
        <end position="100"/>
    </location>
</feature>
<name>A0A8K0F2H3_ANDGO</name>
<dbReference type="Proteomes" id="UP000799049">
    <property type="component" value="Unassembled WGS sequence"/>
</dbReference>
<reference evidence="2" key="1">
    <citation type="submission" date="2019-09" db="EMBL/GenBank/DDBJ databases">
        <title>The Mitochondrial Proteome of the Jakobid, Andalucia godoyi, a Protist With the Most Gene-Rich and Bacteria-Like Mitochondrial Genome.</title>
        <authorList>
            <person name="Gray M.W."/>
            <person name="Burger G."/>
            <person name="Derelle R."/>
            <person name="Klimes V."/>
            <person name="Leger M."/>
            <person name="Sarrasin M."/>
            <person name="Vlcek C."/>
            <person name="Roger A.J."/>
            <person name="Elias M."/>
            <person name="Lang B.F."/>
        </authorList>
    </citation>
    <scope>NUCLEOTIDE SEQUENCE</scope>
    <source>
        <strain evidence="2">And28</strain>
    </source>
</reference>
<dbReference type="AlphaFoldDB" id="A0A8K0F2H3"/>
<dbReference type="EMBL" id="VRVR01000007">
    <property type="protein sequence ID" value="KAF0852973.1"/>
    <property type="molecule type" value="Genomic_DNA"/>
</dbReference>
<comment type="caution">
    <text evidence="2">The sequence shown here is derived from an EMBL/GenBank/DDBJ whole genome shotgun (WGS) entry which is preliminary data.</text>
</comment>
<gene>
    <name evidence="2" type="ORF">ANDGO_08769</name>
</gene>
<feature type="compositionally biased region" description="Polar residues" evidence="1">
    <location>
        <begin position="16"/>
        <end position="26"/>
    </location>
</feature>
<feature type="compositionally biased region" description="Basic and acidic residues" evidence="1">
    <location>
        <begin position="79"/>
        <end position="100"/>
    </location>
</feature>
<sequence>MDSSSLSDVIQRRSRGLTSIPSNPGSSKATLALLLESGVSTISAYASLVCLPVPSSASALSFSKSLLRFPSNAPQSDESESKGRSEKKEKNGKNGKGKKEDTFFNDAWYVVEMHQTSLQESSQACVRNRAVSVLYR</sequence>
<keyword evidence="3" id="KW-1185">Reference proteome</keyword>
<evidence type="ECO:0000313" key="3">
    <source>
        <dbReference type="Proteomes" id="UP000799049"/>
    </source>
</evidence>
<organism evidence="2 3">
    <name type="scientific">Andalucia godoyi</name>
    <name type="common">Flagellate</name>
    <dbReference type="NCBI Taxonomy" id="505711"/>
    <lineage>
        <taxon>Eukaryota</taxon>
        <taxon>Discoba</taxon>
        <taxon>Jakobida</taxon>
        <taxon>Andalucina</taxon>
        <taxon>Andaluciidae</taxon>
        <taxon>Andalucia</taxon>
    </lineage>
</organism>